<sequence>MKKLIMAVLLVCGVVTAEKTSAQVNVNIGLQPGWGPTGYDYVDYYYLPDIETYYYVPKKQFIYLNNGRWIYSAGLPSRYRTYNLYNGYKVVLNTPKPYLQHATYKVKYAKYKGNNGKQVALGKNKVKTASYAPGAGKAKAGKPGGGGGTSKGKGKNKHL</sequence>
<dbReference type="Proteomes" id="UP000290204">
    <property type="component" value="Unassembled WGS sequence"/>
</dbReference>
<protein>
    <recommendedName>
        <fullName evidence="5">DUF3300 domain-containing protein</fullName>
    </recommendedName>
</protein>
<dbReference type="OrthoDB" id="799522at2"/>
<reference evidence="3 4" key="1">
    <citation type="submission" date="2019-01" db="EMBL/GenBank/DDBJ databases">
        <title>Lacibacter sp. strain TTM-7.</title>
        <authorList>
            <person name="Chen W.-M."/>
        </authorList>
    </citation>
    <scope>NUCLEOTIDE SEQUENCE [LARGE SCALE GENOMIC DNA]</scope>
    <source>
        <strain evidence="3 4">TTM-7</strain>
    </source>
</reference>
<evidence type="ECO:0000256" key="1">
    <source>
        <dbReference type="SAM" id="MobiDB-lite"/>
    </source>
</evidence>
<comment type="caution">
    <text evidence="3">The sequence shown here is derived from an EMBL/GenBank/DDBJ whole genome shotgun (WGS) entry which is preliminary data.</text>
</comment>
<dbReference type="AlphaFoldDB" id="A0A4Q1CMT7"/>
<gene>
    <name evidence="3" type="ORF">ESA94_05145</name>
</gene>
<evidence type="ECO:0000256" key="2">
    <source>
        <dbReference type="SAM" id="SignalP"/>
    </source>
</evidence>
<accession>A0A4Q1CMT7</accession>
<dbReference type="RefSeq" id="WP_129129768.1">
    <property type="nucleotide sequence ID" value="NZ_SDHW01000001.1"/>
</dbReference>
<evidence type="ECO:0000313" key="3">
    <source>
        <dbReference type="EMBL" id="RXK62397.1"/>
    </source>
</evidence>
<organism evidence="3 4">
    <name type="scientific">Lacibacter luteus</name>
    <dbReference type="NCBI Taxonomy" id="2508719"/>
    <lineage>
        <taxon>Bacteria</taxon>
        <taxon>Pseudomonadati</taxon>
        <taxon>Bacteroidota</taxon>
        <taxon>Chitinophagia</taxon>
        <taxon>Chitinophagales</taxon>
        <taxon>Chitinophagaceae</taxon>
        <taxon>Lacibacter</taxon>
    </lineage>
</organism>
<name>A0A4Q1CMT7_9BACT</name>
<evidence type="ECO:0000313" key="4">
    <source>
        <dbReference type="Proteomes" id="UP000290204"/>
    </source>
</evidence>
<feature type="region of interest" description="Disordered" evidence="1">
    <location>
        <begin position="133"/>
        <end position="159"/>
    </location>
</feature>
<feature type="compositionally biased region" description="Gly residues" evidence="1">
    <location>
        <begin position="142"/>
        <end position="151"/>
    </location>
</feature>
<feature type="signal peptide" evidence="2">
    <location>
        <begin position="1"/>
        <end position="17"/>
    </location>
</feature>
<evidence type="ECO:0008006" key="5">
    <source>
        <dbReference type="Google" id="ProtNLM"/>
    </source>
</evidence>
<keyword evidence="4" id="KW-1185">Reference proteome</keyword>
<proteinExistence type="predicted"/>
<dbReference type="EMBL" id="SDHW01000001">
    <property type="protein sequence ID" value="RXK62397.1"/>
    <property type="molecule type" value="Genomic_DNA"/>
</dbReference>
<keyword evidence="2" id="KW-0732">Signal</keyword>
<feature type="chain" id="PRO_5020805432" description="DUF3300 domain-containing protein" evidence="2">
    <location>
        <begin position="18"/>
        <end position="159"/>
    </location>
</feature>